<feature type="domain" description="ABC3 transporter permease C-terminal" evidence="7">
    <location>
        <begin position="669"/>
        <end position="781"/>
    </location>
</feature>
<keyword evidence="3 6" id="KW-0812">Transmembrane</keyword>
<comment type="caution">
    <text evidence="9">The sequence shown here is derived from an EMBL/GenBank/DDBJ whole genome shotgun (WGS) entry which is preliminary data.</text>
</comment>
<dbReference type="InterPro" id="IPR003838">
    <property type="entry name" value="ABC3_permease_C"/>
</dbReference>
<evidence type="ECO:0000256" key="2">
    <source>
        <dbReference type="ARBA" id="ARBA00022475"/>
    </source>
</evidence>
<evidence type="ECO:0000256" key="3">
    <source>
        <dbReference type="ARBA" id="ARBA00022692"/>
    </source>
</evidence>
<feature type="transmembrane region" description="Helical" evidence="6">
    <location>
        <begin position="717"/>
        <end position="739"/>
    </location>
</feature>
<comment type="subcellular location">
    <subcellularLocation>
        <location evidence="1">Cell membrane</location>
        <topology evidence="1">Multi-pass membrane protein</topology>
    </subcellularLocation>
</comment>
<keyword evidence="2" id="KW-1003">Cell membrane</keyword>
<accession>A0A9D9IWK4</accession>
<feature type="transmembrane region" description="Helical" evidence="6">
    <location>
        <begin position="322"/>
        <end position="349"/>
    </location>
</feature>
<evidence type="ECO:0000256" key="6">
    <source>
        <dbReference type="SAM" id="Phobius"/>
    </source>
</evidence>
<feature type="transmembrane region" description="Helical" evidence="6">
    <location>
        <begin position="415"/>
        <end position="438"/>
    </location>
</feature>
<evidence type="ECO:0000256" key="1">
    <source>
        <dbReference type="ARBA" id="ARBA00004651"/>
    </source>
</evidence>
<dbReference type="Pfam" id="PF02687">
    <property type="entry name" value="FtsX"/>
    <property type="match status" value="2"/>
</dbReference>
<feature type="transmembrane region" description="Helical" evidence="6">
    <location>
        <begin position="665"/>
        <end position="687"/>
    </location>
</feature>
<name>A0A9D9IWK4_9BACT</name>
<dbReference type="GO" id="GO:0005886">
    <property type="term" value="C:plasma membrane"/>
    <property type="evidence" value="ECO:0007669"/>
    <property type="project" value="UniProtKB-SubCell"/>
</dbReference>
<sequence>MARIFKKSRLLGAVLNLLGLTVAFTAFMVIMIQVLHDWRYDRNYPGSDRTFRLEFVYDPSSPGSYNVTICRPFIEALKGTIPEVEALGTYRFYDGYTQSWFKEDDLEHSWYLPTGEMDTSMLRVFPFEFIEGDPAGFAQPRSVILAESAAGRFFPDESPVGKTLTDYNGNPYRIAAVYKDFPENCSAANGVMIQIADDNLGNWSEWSYCCYMKLRDPADRDKVAEQLKQKMFELLDIESGSEWYKVLENGVRINTLHEAYYSRDVSPDPMAKGSRSTTNSLFAIGLVIIAIAVINFINLATASVPLKIKDINTRKVLGSGRAALVGAQLAEALVLALASFGLSVLALHFLSGTGFSWFISGSMRPADNLTVLLLGAAVAVCTSLLAGIFPAMYSTSFQPALVLKGSFSMSPRGKLLRNCMVGFQFVASFVLIGMALYIRVQTSFMEKMDMGFTRDQVVEFDCGATIGARSESFEQRLRQNPHIKDVTFAGNWLVSDSKMGWGREYDGHRVQLDVLPVSADFIDFFGMTIKEGRGFMPSDELNPDGTFIMNEQTMLKFPFLRLGARLSGHANEPAEIVGIVKDFNFKPLQYGVDPLALYVFGSDPWWPLQVVYVRIDGVDVAGTFRDIRDAIEDFDPSLNGDEVPIEFLDESIGHLYEKERKLNSLIATAAVLSLMVSLIGILGMVSFETRFRRKEIAVRKVHGADTAEILKMQNRHYVLMTLICFVVAVPLLLTAMKAWVRSFAYQAPVPVWIFAVSFLAVAAVTVLTVTLQSWKAASSNPVDSLHDE</sequence>
<evidence type="ECO:0000259" key="8">
    <source>
        <dbReference type="Pfam" id="PF12704"/>
    </source>
</evidence>
<dbReference type="InterPro" id="IPR050250">
    <property type="entry name" value="Macrolide_Exporter_MacB"/>
</dbReference>
<dbReference type="PANTHER" id="PTHR30572">
    <property type="entry name" value="MEMBRANE COMPONENT OF TRANSPORTER-RELATED"/>
    <property type="match status" value="1"/>
</dbReference>
<reference evidence="9" key="2">
    <citation type="journal article" date="2021" name="PeerJ">
        <title>Extensive microbial diversity within the chicken gut microbiome revealed by metagenomics and culture.</title>
        <authorList>
            <person name="Gilroy R."/>
            <person name="Ravi A."/>
            <person name="Getino M."/>
            <person name="Pursley I."/>
            <person name="Horton D.L."/>
            <person name="Alikhan N.F."/>
            <person name="Baker D."/>
            <person name="Gharbi K."/>
            <person name="Hall N."/>
            <person name="Watson M."/>
            <person name="Adriaenssens E.M."/>
            <person name="Foster-Nyarko E."/>
            <person name="Jarju S."/>
            <person name="Secka A."/>
            <person name="Antonio M."/>
            <person name="Oren A."/>
            <person name="Chaudhuri R.R."/>
            <person name="La Ragione R."/>
            <person name="Hildebrand F."/>
            <person name="Pallen M.J."/>
        </authorList>
    </citation>
    <scope>NUCLEOTIDE SEQUENCE</scope>
    <source>
        <strain evidence="9">B3-1481</strain>
    </source>
</reference>
<organism evidence="9 10">
    <name type="scientific">Candidatus Cryptobacteroides avistercoris</name>
    <dbReference type="NCBI Taxonomy" id="2840758"/>
    <lineage>
        <taxon>Bacteria</taxon>
        <taxon>Pseudomonadati</taxon>
        <taxon>Bacteroidota</taxon>
        <taxon>Bacteroidia</taxon>
        <taxon>Bacteroidales</taxon>
        <taxon>Candidatus Cryptobacteroides</taxon>
    </lineage>
</organism>
<evidence type="ECO:0000256" key="4">
    <source>
        <dbReference type="ARBA" id="ARBA00022989"/>
    </source>
</evidence>
<gene>
    <name evidence="9" type="ORF">IAB76_00535</name>
</gene>
<protein>
    <submittedName>
        <fullName evidence="9">ABC transporter permease</fullName>
    </submittedName>
</protein>
<dbReference type="Pfam" id="PF12704">
    <property type="entry name" value="MacB_PCD"/>
    <property type="match status" value="1"/>
</dbReference>
<dbReference type="EMBL" id="JADILW010000007">
    <property type="protein sequence ID" value="MBO8479586.1"/>
    <property type="molecule type" value="Genomic_DNA"/>
</dbReference>
<dbReference type="PANTHER" id="PTHR30572:SF18">
    <property type="entry name" value="ABC-TYPE MACROLIDE FAMILY EXPORT SYSTEM PERMEASE COMPONENT 2"/>
    <property type="match status" value="1"/>
</dbReference>
<evidence type="ECO:0000313" key="10">
    <source>
        <dbReference type="Proteomes" id="UP000823769"/>
    </source>
</evidence>
<evidence type="ECO:0000259" key="7">
    <source>
        <dbReference type="Pfam" id="PF02687"/>
    </source>
</evidence>
<feature type="domain" description="MacB-like periplasmic core" evidence="8">
    <location>
        <begin position="14"/>
        <end position="229"/>
    </location>
</feature>
<feature type="transmembrane region" description="Helical" evidence="6">
    <location>
        <begin position="281"/>
        <end position="301"/>
    </location>
</feature>
<evidence type="ECO:0000313" key="9">
    <source>
        <dbReference type="EMBL" id="MBO8479586.1"/>
    </source>
</evidence>
<feature type="transmembrane region" description="Helical" evidence="6">
    <location>
        <begin position="369"/>
        <end position="394"/>
    </location>
</feature>
<keyword evidence="4 6" id="KW-1133">Transmembrane helix</keyword>
<keyword evidence="5 6" id="KW-0472">Membrane</keyword>
<dbReference type="Proteomes" id="UP000823769">
    <property type="component" value="Unassembled WGS sequence"/>
</dbReference>
<feature type="domain" description="ABC3 transporter permease C-terminal" evidence="7">
    <location>
        <begin position="283"/>
        <end position="387"/>
    </location>
</feature>
<dbReference type="AlphaFoldDB" id="A0A9D9IWK4"/>
<feature type="transmembrane region" description="Helical" evidence="6">
    <location>
        <begin position="751"/>
        <end position="771"/>
    </location>
</feature>
<reference evidence="9" key="1">
    <citation type="submission" date="2020-10" db="EMBL/GenBank/DDBJ databases">
        <authorList>
            <person name="Gilroy R."/>
        </authorList>
    </citation>
    <scope>NUCLEOTIDE SEQUENCE</scope>
    <source>
        <strain evidence="9">B3-1481</strain>
    </source>
</reference>
<evidence type="ECO:0000256" key="5">
    <source>
        <dbReference type="ARBA" id="ARBA00023136"/>
    </source>
</evidence>
<dbReference type="GO" id="GO:0022857">
    <property type="term" value="F:transmembrane transporter activity"/>
    <property type="evidence" value="ECO:0007669"/>
    <property type="project" value="TreeGrafter"/>
</dbReference>
<proteinExistence type="predicted"/>
<dbReference type="InterPro" id="IPR025857">
    <property type="entry name" value="MacB_PCD"/>
</dbReference>